<proteinExistence type="predicted"/>
<dbReference type="EMBL" id="KX349231">
    <property type="protein sequence ID" value="AON98726.1"/>
    <property type="molecule type" value="Genomic_DNA"/>
</dbReference>
<dbReference type="EMBL" id="KX349283">
    <property type="protein sequence ID" value="AOO09859.1"/>
    <property type="molecule type" value="Genomic_DNA"/>
</dbReference>
<protein>
    <submittedName>
        <fullName evidence="1">Uncharacterized protein</fullName>
    </submittedName>
</protein>
<organism evidence="1 5">
    <name type="scientific">Synechococcus phage S-RIM2</name>
    <dbReference type="NCBI Taxonomy" id="687800"/>
    <lineage>
        <taxon>Viruses</taxon>
        <taxon>Duplodnaviria</taxon>
        <taxon>Heunggongvirae</taxon>
        <taxon>Uroviricota</taxon>
        <taxon>Caudoviricetes</taxon>
        <taxon>Pantevenvirales</taxon>
        <taxon>Kyanoviridae</taxon>
        <taxon>Nerrivikvirus</taxon>
        <taxon>Nerrivikvirus srim2</taxon>
    </lineage>
</organism>
<dbReference type="Proteomes" id="UP000220290">
    <property type="component" value="Segment"/>
</dbReference>
<accession>A0A1D7RBG7</accession>
<evidence type="ECO:0000313" key="5">
    <source>
        <dbReference type="Proteomes" id="UP000219792"/>
    </source>
</evidence>
<dbReference type="EMBL" id="KX349234">
    <property type="protein sequence ID" value="AON99369.1"/>
    <property type="molecule type" value="Genomic_DNA"/>
</dbReference>
<dbReference type="Proteomes" id="UP000219792">
    <property type="component" value="Segment"/>
</dbReference>
<evidence type="ECO:0000313" key="3">
    <source>
        <dbReference type="EMBL" id="AOO08143.1"/>
    </source>
</evidence>
<evidence type="ECO:0000313" key="4">
    <source>
        <dbReference type="EMBL" id="AOO09859.1"/>
    </source>
</evidence>
<sequence>MIGGNVTEIKITPQTYIDMNKEFEEEGTPFTIAVPTQEAIDKHRSATPIQQPVRHTVDMVAEMWAEHNRIEEERKLQLELDL</sequence>
<dbReference type="Proteomes" id="UP000220556">
    <property type="component" value="Segment"/>
</dbReference>
<gene>
    <name evidence="1" type="ORF">LIS061010_141</name>
    <name evidence="2" type="ORF">LIS121010_140</name>
    <name evidence="3" type="ORF">W1080709_140</name>
    <name evidence="4" type="ORF">W2320910_140</name>
</gene>
<name>A0A1D7RBG7_9CAUD</name>
<evidence type="ECO:0000313" key="1">
    <source>
        <dbReference type="EMBL" id="AON98726.1"/>
    </source>
</evidence>
<dbReference type="EMBL" id="KX349275">
    <property type="protein sequence ID" value="AOO08143.1"/>
    <property type="molecule type" value="Genomic_DNA"/>
</dbReference>
<evidence type="ECO:0000313" key="6">
    <source>
        <dbReference type="Proteomes" id="UP000220231"/>
    </source>
</evidence>
<evidence type="ECO:0000313" key="2">
    <source>
        <dbReference type="EMBL" id="AON99369.1"/>
    </source>
</evidence>
<reference evidence="5 6" key="1">
    <citation type="journal article" date="2016" name="Environ. Microbiol.">
        <title>Genomic diversification of marine cyanophages into stable ecotypes.</title>
        <authorList>
            <person name="Marston M.F."/>
            <person name="Martiny J.B."/>
        </authorList>
    </citation>
    <scope>NUCLEOTIDE SEQUENCE [LARGE SCALE GENOMIC DNA]</scope>
    <source>
        <strain evidence="1">LIS_06_1010</strain>
        <strain evidence="2">LIS_12_1010</strain>
        <strain evidence="3">W1_08_0709</strain>
        <strain evidence="4">W2_32_0910</strain>
    </source>
</reference>
<dbReference type="Proteomes" id="UP000220231">
    <property type="component" value="Segment"/>
</dbReference>